<keyword evidence="3" id="KW-1185">Reference proteome</keyword>
<feature type="signal peptide" evidence="1">
    <location>
        <begin position="1"/>
        <end position="19"/>
    </location>
</feature>
<accession>A0A7R8Z2C2</accession>
<gene>
    <name evidence="2" type="ORF">HERILL_LOCUS13145</name>
</gene>
<evidence type="ECO:0000256" key="1">
    <source>
        <dbReference type="SAM" id="SignalP"/>
    </source>
</evidence>
<sequence>MKLIFFFLGFLLFATIVLADSLESKSSSDEVDKRSADNSLEFDSLEARQKRAIEVKDGGCIRNPKNDKVQEKVKIKI</sequence>
<dbReference type="AlphaFoldDB" id="A0A7R8Z2C2"/>
<evidence type="ECO:0000313" key="2">
    <source>
        <dbReference type="EMBL" id="CAD7090677.1"/>
    </source>
</evidence>
<reference evidence="2 3" key="1">
    <citation type="submission" date="2020-11" db="EMBL/GenBank/DDBJ databases">
        <authorList>
            <person name="Wallbank WR R."/>
            <person name="Pardo Diaz C."/>
            <person name="Kozak K."/>
            <person name="Martin S."/>
            <person name="Jiggins C."/>
            <person name="Moest M."/>
            <person name="Warren A I."/>
            <person name="Generalovic N T."/>
            <person name="Byers J.R.P. K."/>
            <person name="Montejo-Kovacevich G."/>
            <person name="Yen C E."/>
        </authorList>
    </citation>
    <scope>NUCLEOTIDE SEQUENCE [LARGE SCALE GENOMIC DNA]</scope>
</reference>
<evidence type="ECO:0000313" key="3">
    <source>
        <dbReference type="Proteomes" id="UP000594454"/>
    </source>
</evidence>
<feature type="chain" id="PRO_5030961327" evidence="1">
    <location>
        <begin position="20"/>
        <end position="77"/>
    </location>
</feature>
<organism evidence="2 3">
    <name type="scientific">Hermetia illucens</name>
    <name type="common">Black soldier fly</name>
    <dbReference type="NCBI Taxonomy" id="343691"/>
    <lineage>
        <taxon>Eukaryota</taxon>
        <taxon>Metazoa</taxon>
        <taxon>Ecdysozoa</taxon>
        <taxon>Arthropoda</taxon>
        <taxon>Hexapoda</taxon>
        <taxon>Insecta</taxon>
        <taxon>Pterygota</taxon>
        <taxon>Neoptera</taxon>
        <taxon>Endopterygota</taxon>
        <taxon>Diptera</taxon>
        <taxon>Brachycera</taxon>
        <taxon>Stratiomyomorpha</taxon>
        <taxon>Stratiomyidae</taxon>
        <taxon>Hermetiinae</taxon>
        <taxon>Hermetia</taxon>
    </lineage>
</organism>
<name>A0A7R8Z2C2_HERIL</name>
<dbReference type="InParanoid" id="A0A7R8Z2C2"/>
<proteinExistence type="predicted"/>
<protein>
    <submittedName>
        <fullName evidence="2">Uncharacterized protein</fullName>
    </submittedName>
</protein>
<keyword evidence="1" id="KW-0732">Signal</keyword>
<dbReference type="Proteomes" id="UP000594454">
    <property type="component" value="Chromosome 5"/>
</dbReference>
<dbReference type="EMBL" id="LR899013">
    <property type="protein sequence ID" value="CAD7090677.1"/>
    <property type="molecule type" value="Genomic_DNA"/>
</dbReference>